<keyword evidence="1" id="KW-0134">Cell wall</keyword>
<evidence type="ECO:0000256" key="6">
    <source>
        <dbReference type="SAM" id="SignalP"/>
    </source>
</evidence>
<dbReference type="InterPro" id="IPR026466">
    <property type="entry name" value="Fim_isopep_form_D2_dom"/>
</dbReference>
<protein>
    <submittedName>
        <fullName evidence="8">SpaH/EbpB family LPXTG-anchored major pilin</fullName>
    </submittedName>
</protein>
<feature type="domain" description="Gram-positive cocci surface proteins LPxTG" evidence="7">
    <location>
        <begin position="463"/>
        <end position="499"/>
    </location>
</feature>
<dbReference type="Pfam" id="PF00746">
    <property type="entry name" value="Gram_pos_anchor"/>
    <property type="match status" value="1"/>
</dbReference>
<dbReference type="Pfam" id="PF16555">
    <property type="entry name" value="GramPos_pilinD1"/>
    <property type="match status" value="1"/>
</dbReference>
<dbReference type="InterPro" id="IPR048052">
    <property type="entry name" value="FM1-like"/>
</dbReference>
<gene>
    <name evidence="8" type="ORF">M3M28_00850</name>
</gene>
<keyword evidence="5" id="KW-0812">Transmembrane</keyword>
<evidence type="ECO:0000259" key="7">
    <source>
        <dbReference type="PROSITE" id="PS50847"/>
    </source>
</evidence>
<dbReference type="InterPro" id="IPR019931">
    <property type="entry name" value="LPXTG_anchor"/>
</dbReference>
<dbReference type="PROSITE" id="PS50847">
    <property type="entry name" value="GRAM_POS_ANCHORING"/>
    <property type="match status" value="1"/>
</dbReference>
<keyword evidence="3 6" id="KW-0732">Signal</keyword>
<keyword evidence="4" id="KW-0572">Peptidoglycan-anchor</keyword>
<dbReference type="NCBIfam" id="TIGR04226">
    <property type="entry name" value="RrgB_K2N_iso_D2"/>
    <property type="match status" value="1"/>
</dbReference>
<dbReference type="EMBL" id="CP097160">
    <property type="protein sequence ID" value="UQN15048.1"/>
    <property type="molecule type" value="Genomic_DNA"/>
</dbReference>
<evidence type="ECO:0000256" key="1">
    <source>
        <dbReference type="ARBA" id="ARBA00022512"/>
    </source>
</evidence>
<feature type="chain" id="PRO_5045778846" evidence="6">
    <location>
        <begin position="34"/>
        <end position="499"/>
    </location>
</feature>
<dbReference type="InterPro" id="IPR013783">
    <property type="entry name" value="Ig-like_fold"/>
</dbReference>
<keyword evidence="5" id="KW-1133">Transmembrane helix</keyword>
<dbReference type="Gene3D" id="2.60.40.10">
    <property type="entry name" value="Immunoglobulins"/>
    <property type="match status" value="2"/>
</dbReference>
<keyword evidence="5" id="KW-0472">Membrane</keyword>
<name>A0ABY4MX89_9MICO</name>
<evidence type="ECO:0000256" key="3">
    <source>
        <dbReference type="ARBA" id="ARBA00022729"/>
    </source>
</evidence>
<accession>A0ABY4MX89</accession>
<sequence>MIKNHSRSRKVASVVAALAVGAASFLGASAAQAAETVDYGNIDFDRTGSLTIHKHEHQSTNDENAVAPDASGDTSSFGAGVDGVTFTISKINEIDLADQADWAALDGLTANTDGTVTGYTLTPAGEVITSNGGVATIAGLELGAYVVTETDAPSSVVDHATPFIVTLPLPYDGGWLYNVHAYPKNGVTDITKDVEAPSGLGLGSTVNFPVTTKVPTVATNGSITSYVVSDTLDARLGSLAVPSVTNADGTVTFVDGTDYNVVVNGSTVQVVFTAAGLERLAADFEGQNIVTTFQGTVTSVGDGEIVNDATVFVNDPEQTDGVDSNEVVTKWGNLRIQKINDVTPATALQGATFEVYAAADAYAADCSAATPTGDAISINGATSFTSNENGLVEGIDGLFVSDTNTGSLSDTRCYVLKETAAPAGYVLPEGDNALFPVTVVAGTTADAEWDAQIENSQPEVPSLPMTGAQGQLLMAIGGAALLAIALGLVMARRRANAAK</sequence>
<proteinExistence type="predicted"/>
<feature type="signal peptide" evidence="6">
    <location>
        <begin position="1"/>
        <end position="33"/>
    </location>
</feature>
<dbReference type="NCBIfam" id="TIGR01167">
    <property type="entry name" value="LPXTG_anchor"/>
    <property type="match status" value="1"/>
</dbReference>
<dbReference type="NCBIfam" id="NF033902">
    <property type="entry name" value="iso_D2_wall_anc"/>
    <property type="match status" value="1"/>
</dbReference>
<dbReference type="Gene3D" id="2.60.40.740">
    <property type="match status" value="1"/>
</dbReference>
<evidence type="ECO:0000313" key="8">
    <source>
        <dbReference type="EMBL" id="UQN15048.1"/>
    </source>
</evidence>
<keyword evidence="2" id="KW-0964">Secreted</keyword>
<organism evidence="8">
    <name type="scientific">Gulosibacter sediminis</name>
    <dbReference type="NCBI Taxonomy" id="1729695"/>
    <lineage>
        <taxon>Bacteria</taxon>
        <taxon>Bacillati</taxon>
        <taxon>Actinomycetota</taxon>
        <taxon>Actinomycetes</taxon>
        <taxon>Micrococcales</taxon>
        <taxon>Microbacteriaceae</taxon>
        <taxon>Gulosibacter</taxon>
    </lineage>
</organism>
<feature type="transmembrane region" description="Helical" evidence="5">
    <location>
        <begin position="472"/>
        <end position="491"/>
    </location>
</feature>
<evidence type="ECO:0000256" key="4">
    <source>
        <dbReference type="ARBA" id="ARBA00023088"/>
    </source>
</evidence>
<evidence type="ECO:0000256" key="2">
    <source>
        <dbReference type="ARBA" id="ARBA00022525"/>
    </source>
</evidence>
<reference evidence="8" key="1">
    <citation type="submission" date="2022-05" db="EMBL/GenBank/DDBJ databases">
        <title>Complete genome sequence of toluene-degrading Gulosibacter sediminis strain ACHW.36C.</title>
        <authorList>
            <person name="Wai A.C."/>
            <person name="Lai G.K."/>
            <person name="Griffin S.D."/>
            <person name="Leung F.C."/>
        </authorList>
    </citation>
    <scope>NUCLEOTIDE SEQUENCE [LARGE SCALE GENOMIC DNA]</scope>
    <source>
        <strain evidence="8">ACHW.36C</strain>
    </source>
</reference>
<dbReference type="InterPro" id="IPR032364">
    <property type="entry name" value="GramPos_pilinD1_N"/>
</dbReference>
<evidence type="ECO:0000256" key="5">
    <source>
        <dbReference type="SAM" id="Phobius"/>
    </source>
</evidence>